<dbReference type="SUPFAM" id="SSF47005">
    <property type="entry name" value="Peripheral subunit-binding domain of 2-oxo acid dehydrogenase complex"/>
    <property type="match status" value="1"/>
</dbReference>
<gene>
    <name evidence="11" type="ORF">HYN43_010710</name>
</gene>
<dbReference type="InterPro" id="IPR000089">
    <property type="entry name" value="Biotin_lipoyl"/>
</dbReference>
<dbReference type="PROSITE" id="PS51826">
    <property type="entry name" value="PSBD"/>
    <property type="match status" value="1"/>
</dbReference>
<evidence type="ECO:0000256" key="4">
    <source>
        <dbReference type="ARBA" id="ARBA00022679"/>
    </source>
</evidence>
<evidence type="ECO:0000313" key="11">
    <source>
        <dbReference type="EMBL" id="AYL95732.1"/>
    </source>
</evidence>
<protein>
    <recommendedName>
        <fullName evidence="7">Dihydrolipoamide acetyltransferase component of pyruvate dehydrogenase complex</fullName>
        <ecNumber evidence="7">2.3.1.-</ecNumber>
    </recommendedName>
</protein>
<dbReference type="Gene3D" id="2.40.50.100">
    <property type="match status" value="1"/>
</dbReference>
<dbReference type="PROSITE" id="PS00189">
    <property type="entry name" value="LIPOYL"/>
    <property type="match status" value="1"/>
</dbReference>
<dbReference type="InterPro" id="IPR003016">
    <property type="entry name" value="2-oxoA_DH_lipoyl-BS"/>
</dbReference>
<dbReference type="GO" id="GO:0016407">
    <property type="term" value="F:acetyltransferase activity"/>
    <property type="evidence" value="ECO:0007669"/>
    <property type="project" value="TreeGrafter"/>
</dbReference>
<dbReference type="InterPro" id="IPR036625">
    <property type="entry name" value="E3-bd_dom_sf"/>
</dbReference>
<dbReference type="Proteomes" id="UP000270046">
    <property type="component" value="Chromosome"/>
</dbReference>
<dbReference type="InterPro" id="IPR004167">
    <property type="entry name" value="PSBD"/>
</dbReference>
<dbReference type="InterPro" id="IPR011053">
    <property type="entry name" value="Single_hybrid_motif"/>
</dbReference>
<dbReference type="SUPFAM" id="SSF51230">
    <property type="entry name" value="Single hybrid motif"/>
    <property type="match status" value="1"/>
</dbReference>
<dbReference type="Pfam" id="PF00364">
    <property type="entry name" value="Biotin_lipoyl"/>
    <property type="match status" value="1"/>
</dbReference>
<name>A0A494VXM1_9SPHI</name>
<keyword evidence="5 7" id="KW-0450">Lipoyl</keyword>
<accession>A0A494VXM1</accession>
<dbReference type="AlphaFoldDB" id="A0A494VXM1"/>
<dbReference type="Gene3D" id="3.30.559.10">
    <property type="entry name" value="Chloramphenicol acetyltransferase-like domain"/>
    <property type="match status" value="1"/>
</dbReference>
<comment type="similarity">
    <text evidence="2 7">Belongs to the 2-oxoacid dehydrogenase family.</text>
</comment>
<dbReference type="EC" id="2.3.1.-" evidence="7"/>
<keyword evidence="12" id="KW-1185">Reference proteome</keyword>
<feature type="domain" description="Lipoyl-binding" evidence="9">
    <location>
        <begin position="3"/>
        <end position="78"/>
    </location>
</feature>
<proteinExistence type="inferred from homology"/>
<evidence type="ECO:0000256" key="1">
    <source>
        <dbReference type="ARBA" id="ARBA00001938"/>
    </source>
</evidence>
<dbReference type="PANTHER" id="PTHR43178">
    <property type="entry name" value="DIHYDROLIPOAMIDE ACETYLTRANSFERASE COMPONENT OF PYRUVATE DEHYDROGENASE COMPLEX"/>
    <property type="match status" value="1"/>
</dbReference>
<feature type="compositionally biased region" description="Polar residues" evidence="8">
    <location>
        <begin position="267"/>
        <end position="278"/>
    </location>
</feature>
<dbReference type="RefSeq" id="WP_119409342.1">
    <property type="nucleotide sequence ID" value="NZ_CP032869.1"/>
</dbReference>
<evidence type="ECO:0000256" key="7">
    <source>
        <dbReference type="RuleBase" id="RU003423"/>
    </source>
</evidence>
<dbReference type="InterPro" id="IPR001078">
    <property type="entry name" value="2-oxoacid_DH_actylTfrase"/>
</dbReference>
<comment type="subunit">
    <text evidence="3">Forms a 24-polypeptide structural core with octahedral symmetry.</text>
</comment>
<evidence type="ECO:0000313" key="12">
    <source>
        <dbReference type="Proteomes" id="UP000270046"/>
    </source>
</evidence>
<dbReference type="PANTHER" id="PTHR43178:SF5">
    <property type="entry name" value="LIPOAMIDE ACYLTRANSFERASE COMPONENT OF BRANCHED-CHAIN ALPHA-KETO ACID DEHYDROGENASE COMPLEX, MITOCHONDRIAL"/>
    <property type="match status" value="1"/>
</dbReference>
<feature type="domain" description="Peripheral subunit-binding (PSBD)" evidence="10">
    <location>
        <begin position="158"/>
        <end position="198"/>
    </location>
</feature>
<evidence type="ECO:0000256" key="8">
    <source>
        <dbReference type="SAM" id="MobiDB-lite"/>
    </source>
</evidence>
<evidence type="ECO:0000256" key="5">
    <source>
        <dbReference type="ARBA" id="ARBA00022823"/>
    </source>
</evidence>
<dbReference type="SUPFAM" id="SSF52777">
    <property type="entry name" value="CoA-dependent acyltransferases"/>
    <property type="match status" value="1"/>
</dbReference>
<dbReference type="Pfam" id="PF02817">
    <property type="entry name" value="E3_binding"/>
    <property type="match status" value="1"/>
</dbReference>
<evidence type="ECO:0000259" key="9">
    <source>
        <dbReference type="PROSITE" id="PS50968"/>
    </source>
</evidence>
<reference evidence="11 12" key="1">
    <citation type="submission" date="2018-10" db="EMBL/GenBank/DDBJ databases">
        <title>Genome sequencing of Mucilaginibacter sp. HYN0043.</title>
        <authorList>
            <person name="Kim M."/>
            <person name="Yi H."/>
        </authorList>
    </citation>
    <scope>NUCLEOTIDE SEQUENCE [LARGE SCALE GENOMIC DNA]</scope>
    <source>
        <strain evidence="11 12">HYN0043</strain>
    </source>
</reference>
<sequence>MAKYQLLLPKMGESVAEATVIKWLKNPGDKVDADEAVMEIATDKVDSDVPSPVAGKLVEQLYQENDVVQVGAVIAVIETYEPDTPPPLPAQPETPVADEPYHANGNGTLYHESVPFTDIKDQPELELQPENLYNIPGVDQLEQRPAPTAPVFKAEGRFYSPLVRNIATQEGISTDELDHIPGTGSDGRLTKDDLLNYLQNKTSQVASTPDVSQPVEAFNPPPVDVSSPPSIETVIPHTEAVLPSSAQPGVVDSIEQQEVVTEEAQPAANSSEPVQPTASEDAAEPAQAKTEEAPAPESKPAPAPVATSTSGADEIIEMDRMRRLIAEHMVMSKQTSPHVTSFVEADVTNLVLWREKVKNSFEKREGEKITFTPIFIEAVVKAIKDFPMINVTVNGTQIIKKAAINISMATALPNGNLIVPVIKKADELNLVGLTKAVNDLAGRARIGKLLPDDVKEGTFTITNVGSFGNVMGTPIINQPQVAILAVGAIKKKPAVIETKEGDMIAIRHMMFLSLSYDHRVVDGALGGSFVRRVADYLERWDSSREF</sequence>
<dbReference type="Gene3D" id="4.10.320.10">
    <property type="entry name" value="E3-binding domain"/>
    <property type="match status" value="1"/>
</dbReference>
<dbReference type="GO" id="GO:0005737">
    <property type="term" value="C:cytoplasm"/>
    <property type="evidence" value="ECO:0007669"/>
    <property type="project" value="TreeGrafter"/>
</dbReference>
<evidence type="ECO:0000256" key="6">
    <source>
        <dbReference type="ARBA" id="ARBA00023315"/>
    </source>
</evidence>
<dbReference type="OrthoDB" id="9805770at2"/>
<dbReference type="EMBL" id="CP032869">
    <property type="protein sequence ID" value="AYL95732.1"/>
    <property type="molecule type" value="Genomic_DNA"/>
</dbReference>
<dbReference type="KEGG" id="muh:HYN43_010710"/>
<feature type="region of interest" description="Disordered" evidence="8">
    <location>
        <begin position="256"/>
        <end position="312"/>
    </location>
</feature>
<evidence type="ECO:0000256" key="2">
    <source>
        <dbReference type="ARBA" id="ARBA00007317"/>
    </source>
</evidence>
<dbReference type="InterPro" id="IPR023213">
    <property type="entry name" value="CAT-like_dom_sf"/>
</dbReference>
<comment type="cofactor">
    <cofactor evidence="1 7">
        <name>(R)-lipoate</name>
        <dbReference type="ChEBI" id="CHEBI:83088"/>
    </cofactor>
</comment>
<dbReference type="FunFam" id="3.30.559.10:FF:000007">
    <property type="entry name" value="Dihydrolipoamide acetyltransferase component of pyruvate dehydrogenase complex"/>
    <property type="match status" value="1"/>
</dbReference>
<organism evidence="11 12">
    <name type="scientific">Mucilaginibacter celer</name>
    <dbReference type="NCBI Taxonomy" id="2305508"/>
    <lineage>
        <taxon>Bacteria</taxon>
        <taxon>Pseudomonadati</taxon>
        <taxon>Bacteroidota</taxon>
        <taxon>Sphingobacteriia</taxon>
        <taxon>Sphingobacteriales</taxon>
        <taxon>Sphingobacteriaceae</taxon>
        <taxon>Mucilaginibacter</taxon>
    </lineage>
</organism>
<evidence type="ECO:0000259" key="10">
    <source>
        <dbReference type="PROSITE" id="PS51826"/>
    </source>
</evidence>
<dbReference type="PROSITE" id="PS50968">
    <property type="entry name" value="BIOTINYL_LIPOYL"/>
    <property type="match status" value="1"/>
</dbReference>
<dbReference type="InterPro" id="IPR050743">
    <property type="entry name" value="2-oxoacid_DH_E2_comp"/>
</dbReference>
<dbReference type="GO" id="GO:0031405">
    <property type="term" value="F:lipoic acid binding"/>
    <property type="evidence" value="ECO:0007669"/>
    <property type="project" value="TreeGrafter"/>
</dbReference>
<dbReference type="CDD" id="cd06849">
    <property type="entry name" value="lipoyl_domain"/>
    <property type="match status" value="1"/>
</dbReference>
<dbReference type="Pfam" id="PF00198">
    <property type="entry name" value="2-oxoacid_dh"/>
    <property type="match status" value="1"/>
</dbReference>
<evidence type="ECO:0000256" key="3">
    <source>
        <dbReference type="ARBA" id="ARBA00011484"/>
    </source>
</evidence>
<keyword evidence="4 7" id="KW-0808">Transferase</keyword>
<keyword evidence="6 7" id="KW-0012">Acyltransferase</keyword>